<feature type="transmembrane region" description="Helical" evidence="6">
    <location>
        <begin position="121"/>
        <end position="144"/>
    </location>
</feature>
<feature type="transmembrane region" description="Helical" evidence="6">
    <location>
        <begin position="270"/>
        <end position="289"/>
    </location>
</feature>
<evidence type="ECO:0000256" key="1">
    <source>
        <dbReference type="ARBA" id="ARBA00004141"/>
    </source>
</evidence>
<feature type="transmembrane region" description="Helical" evidence="6">
    <location>
        <begin position="398"/>
        <end position="416"/>
    </location>
</feature>
<reference evidence="7" key="1">
    <citation type="submission" date="2021-01" db="EMBL/GenBank/DDBJ databases">
        <authorList>
            <person name="Corre E."/>
            <person name="Pelletier E."/>
            <person name="Niang G."/>
            <person name="Scheremetjew M."/>
            <person name="Finn R."/>
            <person name="Kale V."/>
            <person name="Holt S."/>
            <person name="Cochrane G."/>
            <person name="Meng A."/>
            <person name="Brown T."/>
            <person name="Cohen L."/>
        </authorList>
    </citation>
    <scope>NUCLEOTIDE SEQUENCE</scope>
    <source>
        <strain evidence="7">CCMP1381</strain>
    </source>
</reference>
<keyword evidence="3 6" id="KW-0812">Transmembrane</keyword>
<sequence length="493" mass="54499">MSTSTKVALSPGKDDEEGIENSKLCGLERNVFLAMVGMAAIIIVTISAVASLDEDGKGYEHTFSSLPAFIIVLRETLEATVLLAVLIQYLQRAGQEAADSKEDEAAANEMKRKFSQYNSQVYWGAAAGGLGTVVFGTIILSLYYSAEAVMPPKVAYIVEGVLLLFASIELTYFFVTHLAPGMKSDNQWKKKWEINLGGLVNEVIKDGERKKFFWLTANTVFREGFEAVIFITPFAPLAPPWALTIAGILGLIVGLFLGMTTFMGSQKMDLTKFFIAAAVFFLFMSAGLLSHSSYEFQKAGIYGTWACDGYNQTGSISGDDGGASTAPVDGYRYLAEVYDDCMPSSTDDGEVGDDFFAYRRLGSSDDLFKRSKSCDCYKNEEVAWVNMEVWDITDCCDIGFEGSGLFFFVLMILFWYRPQMSRLELIAMCIYWPFALSWGYYKVRSIHAYNETLNDEPPVAEAVAVDGEMQMVDVKESREEMLEGGAAAEALEE</sequence>
<accession>A0A7S2F5W1</accession>
<evidence type="ECO:0000256" key="2">
    <source>
        <dbReference type="ARBA" id="ARBA00008333"/>
    </source>
</evidence>
<feature type="transmembrane region" description="Helical" evidence="6">
    <location>
        <begin position="31"/>
        <end position="52"/>
    </location>
</feature>
<evidence type="ECO:0000256" key="3">
    <source>
        <dbReference type="ARBA" id="ARBA00022692"/>
    </source>
</evidence>
<name>A0A7S2F5W1_9STRA</name>
<evidence type="ECO:0000256" key="6">
    <source>
        <dbReference type="SAM" id="Phobius"/>
    </source>
</evidence>
<dbReference type="Pfam" id="PF03239">
    <property type="entry name" value="FTR1"/>
    <property type="match status" value="1"/>
</dbReference>
<evidence type="ECO:0008006" key="8">
    <source>
        <dbReference type="Google" id="ProtNLM"/>
    </source>
</evidence>
<dbReference type="GO" id="GO:0015093">
    <property type="term" value="F:ferrous iron transmembrane transporter activity"/>
    <property type="evidence" value="ECO:0007669"/>
    <property type="project" value="TreeGrafter"/>
</dbReference>
<keyword evidence="5 6" id="KW-0472">Membrane</keyword>
<protein>
    <recommendedName>
        <fullName evidence="8">Iron permease FTR1</fullName>
    </recommendedName>
</protein>
<evidence type="ECO:0000313" key="7">
    <source>
        <dbReference type="EMBL" id="CAD9374066.1"/>
    </source>
</evidence>
<dbReference type="InterPro" id="IPR004923">
    <property type="entry name" value="FTR1/Fip1/EfeU"/>
</dbReference>
<dbReference type="EMBL" id="HBGS01004080">
    <property type="protein sequence ID" value="CAD9374066.1"/>
    <property type="molecule type" value="Transcribed_RNA"/>
</dbReference>
<comment type="similarity">
    <text evidence="2">Belongs to the oxidase-dependent Fe transporter (OFeT) (TC 9.A.10.1) family.</text>
</comment>
<dbReference type="AlphaFoldDB" id="A0A7S2F5W1"/>
<comment type="subcellular location">
    <subcellularLocation>
        <location evidence="1">Membrane</location>
        <topology evidence="1">Multi-pass membrane protein</topology>
    </subcellularLocation>
</comment>
<keyword evidence="4 6" id="KW-1133">Transmembrane helix</keyword>
<feature type="transmembrane region" description="Helical" evidence="6">
    <location>
        <begin position="64"/>
        <end position="87"/>
    </location>
</feature>
<evidence type="ECO:0000256" key="5">
    <source>
        <dbReference type="ARBA" id="ARBA00023136"/>
    </source>
</evidence>
<dbReference type="GO" id="GO:0033573">
    <property type="term" value="C:high-affinity iron permease complex"/>
    <property type="evidence" value="ECO:0007669"/>
    <property type="project" value="InterPro"/>
</dbReference>
<dbReference type="PANTHER" id="PTHR31632:SF2">
    <property type="entry name" value="PLASMA MEMBRANE IRON PERMEASE"/>
    <property type="match status" value="1"/>
</dbReference>
<gene>
    <name evidence="7" type="ORF">DSPE1174_LOCUS2098</name>
</gene>
<feature type="transmembrane region" description="Helical" evidence="6">
    <location>
        <begin position="156"/>
        <end position="175"/>
    </location>
</feature>
<organism evidence="7">
    <name type="scientific">Octactis speculum</name>
    <dbReference type="NCBI Taxonomy" id="3111310"/>
    <lineage>
        <taxon>Eukaryota</taxon>
        <taxon>Sar</taxon>
        <taxon>Stramenopiles</taxon>
        <taxon>Ochrophyta</taxon>
        <taxon>Dictyochophyceae</taxon>
        <taxon>Dictyochales</taxon>
        <taxon>Dictyochaceae</taxon>
        <taxon>Octactis</taxon>
    </lineage>
</organism>
<evidence type="ECO:0000256" key="4">
    <source>
        <dbReference type="ARBA" id="ARBA00022989"/>
    </source>
</evidence>
<feature type="transmembrane region" description="Helical" evidence="6">
    <location>
        <begin position="423"/>
        <end position="441"/>
    </location>
</feature>
<dbReference type="PANTHER" id="PTHR31632">
    <property type="entry name" value="IRON TRANSPORTER FTH1"/>
    <property type="match status" value="1"/>
</dbReference>
<feature type="transmembrane region" description="Helical" evidence="6">
    <location>
        <begin position="241"/>
        <end position="263"/>
    </location>
</feature>
<proteinExistence type="inferred from homology"/>